<reference evidence="7" key="1">
    <citation type="journal article" date="2015" name="Nature">
        <title>Complex archaea that bridge the gap between prokaryotes and eukaryotes.</title>
        <authorList>
            <person name="Spang A."/>
            <person name="Saw J.H."/>
            <person name="Jorgensen S.L."/>
            <person name="Zaremba-Niedzwiedzka K."/>
            <person name="Martijn J."/>
            <person name="Lind A.E."/>
            <person name="van Eijk R."/>
            <person name="Schleper C."/>
            <person name="Guy L."/>
            <person name="Ettema T.J."/>
        </authorList>
    </citation>
    <scope>NUCLEOTIDE SEQUENCE</scope>
</reference>
<gene>
    <name evidence="7" type="ORF">LCGC14_1650200</name>
</gene>
<dbReference type="Pfam" id="PF02608">
    <property type="entry name" value="Bmp"/>
    <property type="match status" value="1"/>
</dbReference>
<dbReference type="InterPro" id="IPR003760">
    <property type="entry name" value="PnrA-like"/>
</dbReference>
<evidence type="ECO:0000259" key="6">
    <source>
        <dbReference type="Pfam" id="PF02608"/>
    </source>
</evidence>
<dbReference type="Gene3D" id="3.40.50.2300">
    <property type="match status" value="2"/>
</dbReference>
<dbReference type="PANTHER" id="PTHR34296">
    <property type="entry name" value="TRANSCRIPTIONAL ACTIVATOR PROTEIN MED"/>
    <property type="match status" value="1"/>
</dbReference>
<accession>A0A0F9KX60</accession>
<sequence>MKQIASVMVAIFTVALLVVGLVMTPGIAQAALKGKVALVVDVGGRGDLSFNDMGYKGTDKAAADFGLKMVDIQSVSAADYLPNVRNAARSQSFDLIIAVGFLLTDAVATVAKEFPDQKFMIIDSVVDAPNVMPIVFKENEGSALLGALAAMVAAHYGYPYVGAVLGIEIPVLFHFEAGYRFGIDWGNKAYARKKGTNPSTGLLYTYTGTFSDIAKGKGATQAMLAQRAGLVYNVAGPLGIGDLQAITEAIKAKGKEAGPPFMIGVDANQDWMGDGHRVLASMLKRVDNACYNATEAVVKGTFKGGLIVMGLDVQGVAMSNYHELLTFMEFGIGAGKITKQDKANIVSNWKHMREQVPSWIWNAVADLEKQIISGKISVPNANTLEEMKAVRTKYPLTK</sequence>
<evidence type="ECO:0000256" key="4">
    <source>
        <dbReference type="ARBA" id="ARBA00023136"/>
    </source>
</evidence>
<evidence type="ECO:0000256" key="3">
    <source>
        <dbReference type="ARBA" id="ARBA00022729"/>
    </source>
</evidence>
<keyword evidence="2" id="KW-1003">Cell membrane</keyword>
<dbReference type="AlphaFoldDB" id="A0A0F9KX60"/>
<dbReference type="GO" id="GO:0005886">
    <property type="term" value="C:plasma membrane"/>
    <property type="evidence" value="ECO:0007669"/>
    <property type="project" value="UniProtKB-SubCell"/>
</dbReference>
<dbReference type="EMBL" id="LAZR01013866">
    <property type="protein sequence ID" value="KKM19975.1"/>
    <property type="molecule type" value="Genomic_DNA"/>
</dbReference>
<evidence type="ECO:0000256" key="5">
    <source>
        <dbReference type="ARBA" id="ARBA00023288"/>
    </source>
</evidence>
<comment type="caution">
    <text evidence="7">The sequence shown here is derived from an EMBL/GenBank/DDBJ whole genome shotgun (WGS) entry which is preliminary data.</text>
</comment>
<name>A0A0F9KX60_9ZZZZ</name>
<keyword evidence="3" id="KW-0732">Signal</keyword>
<dbReference type="CDD" id="cd06354">
    <property type="entry name" value="PBP1_PrnA-like"/>
    <property type="match status" value="1"/>
</dbReference>
<evidence type="ECO:0000256" key="2">
    <source>
        <dbReference type="ARBA" id="ARBA00022475"/>
    </source>
</evidence>
<keyword evidence="5" id="KW-0449">Lipoprotein</keyword>
<keyword evidence="4" id="KW-0472">Membrane</keyword>
<protein>
    <recommendedName>
        <fullName evidence="6">ABC transporter substrate-binding protein PnrA-like domain-containing protein</fullName>
    </recommendedName>
</protein>
<dbReference type="InterPro" id="IPR050957">
    <property type="entry name" value="BMP_lipoprotein"/>
</dbReference>
<evidence type="ECO:0000256" key="1">
    <source>
        <dbReference type="ARBA" id="ARBA00004236"/>
    </source>
</evidence>
<proteinExistence type="predicted"/>
<organism evidence="7">
    <name type="scientific">marine sediment metagenome</name>
    <dbReference type="NCBI Taxonomy" id="412755"/>
    <lineage>
        <taxon>unclassified sequences</taxon>
        <taxon>metagenomes</taxon>
        <taxon>ecological metagenomes</taxon>
    </lineage>
</organism>
<dbReference type="PANTHER" id="PTHR34296:SF2">
    <property type="entry name" value="ABC TRANSPORTER GUANOSINE-BINDING PROTEIN NUPN"/>
    <property type="match status" value="1"/>
</dbReference>
<comment type="subcellular location">
    <subcellularLocation>
        <location evidence="1">Cell membrane</location>
    </subcellularLocation>
</comment>
<evidence type="ECO:0000313" key="7">
    <source>
        <dbReference type="EMBL" id="KKM19975.1"/>
    </source>
</evidence>
<feature type="domain" description="ABC transporter substrate-binding protein PnrA-like" evidence="6">
    <location>
        <begin position="36"/>
        <end position="320"/>
    </location>
</feature>